<name>A0A9D4G8E1_DREPO</name>
<keyword evidence="3" id="KW-1185">Reference proteome</keyword>
<gene>
    <name evidence="2" type="ORF">DPMN_139343</name>
</gene>
<accession>A0A9D4G8E1</accession>
<evidence type="ECO:0000256" key="1">
    <source>
        <dbReference type="SAM" id="MobiDB-lite"/>
    </source>
</evidence>
<sequence length="97" mass="11285">MEAPQSSLEKGGTYQRLGRRPKRIFTPKERNSKTVTSSRTISLLNVEGKHILYHPCKKTHIFPDRQRIQSHHSVQKGGVSRFLRLHRAHQCYHTANK</sequence>
<feature type="region of interest" description="Disordered" evidence="1">
    <location>
        <begin position="1"/>
        <end position="33"/>
    </location>
</feature>
<proteinExistence type="predicted"/>
<reference evidence="2" key="1">
    <citation type="journal article" date="2019" name="bioRxiv">
        <title>The Genome of the Zebra Mussel, Dreissena polymorpha: A Resource for Invasive Species Research.</title>
        <authorList>
            <person name="McCartney M.A."/>
            <person name="Auch B."/>
            <person name="Kono T."/>
            <person name="Mallez S."/>
            <person name="Zhang Y."/>
            <person name="Obille A."/>
            <person name="Becker A."/>
            <person name="Abrahante J.E."/>
            <person name="Garbe J."/>
            <person name="Badalamenti J.P."/>
            <person name="Herman A."/>
            <person name="Mangelson H."/>
            <person name="Liachko I."/>
            <person name="Sullivan S."/>
            <person name="Sone E.D."/>
            <person name="Koren S."/>
            <person name="Silverstein K.A.T."/>
            <person name="Beckman K.B."/>
            <person name="Gohl D.M."/>
        </authorList>
    </citation>
    <scope>NUCLEOTIDE SEQUENCE</scope>
    <source>
        <strain evidence="2">Duluth1</strain>
        <tissue evidence="2">Whole animal</tissue>
    </source>
</reference>
<evidence type="ECO:0000313" key="3">
    <source>
        <dbReference type="Proteomes" id="UP000828390"/>
    </source>
</evidence>
<dbReference type="Proteomes" id="UP000828390">
    <property type="component" value="Unassembled WGS sequence"/>
</dbReference>
<evidence type="ECO:0000313" key="2">
    <source>
        <dbReference type="EMBL" id="KAH3810944.1"/>
    </source>
</evidence>
<dbReference type="AlphaFoldDB" id="A0A9D4G8E1"/>
<organism evidence="2 3">
    <name type="scientific">Dreissena polymorpha</name>
    <name type="common">Zebra mussel</name>
    <name type="synonym">Mytilus polymorpha</name>
    <dbReference type="NCBI Taxonomy" id="45954"/>
    <lineage>
        <taxon>Eukaryota</taxon>
        <taxon>Metazoa</taxon>
        <taxon>Spiralia</taxon>
        <taxon>Lophotrochozoa</taxon>
        <taxon>Mollusca</taxon>
        <taxon>Bivalvia</taxon>
        <taxon>Autobranchia</taxon>
        <taxon>Heteroconchia</taxon>
        <taxon>Euheterodonta</taxon>
        <taxon>Imparidentia</taxon>
        <taxon>Neoheterodontei</taxon>
        <taxon>Myida</taxon>
        <taxon>Dreissenoidea</taxon>
        <taxon>Dreissenidae</taxon>
        <taxon>Dreissena</taxon>
    </lineage>
</organism>
<comment type="caution">
    <text evidence="2">The sequence shown here is derived from an EMBL/GenBank/DDBJ whole genome shotgun (WGS) entry which is preliminary data.</text>
</comment>
<reference evidence="2" key="2">
    <citation type="submission" date="2020-11" db="EMBL/GenBank/DDBJ databases">
        <authorList>
            <person name="McCartney M.A."/>
            <person name="Auch B."/>
            <person name="Kono T."/>
            <person name="Mallez S."/>
            <person name="Becker A."/>
            <person name="Gohl D.M."/>
            <person name="Silverstein K.A.T."/>
            <person name="Koren S."/>
            <person name="Bechman K.B."/>
            <person name="Herman A."/>
            <person name="Abrahante J.E."/>
            <person name="Garbe J."/>
        </authorList>
    </citation>
    <scope>NUCLEOTIDE SEQUENCE</scope>
    <source>
        <strain evidence="2">Duluth1</strain>
        <tissue evidence="2">Whole animal</tissue>
    </source>
</reference>
<dbReference type="EMBL" id="JAIWYP010000006">
    <property type="protein sequence ID" value="KAH3810944.1"/>
    <property type="molecule type" value="Genomic_DNA"/>
</dbReference>
<protein>
    <submittedName>
        <fullName evidence="2">Uncharacterized protein</fullName>
    </submittedName>
</protein>